<dbReference type="Proteomes" id="UP000065151">
    <property type="component" value="Chromosome"/>
</dbReference>
<dbReference type="RefSeq" id="WP_058931742.1">
    <property type="nucleotide sequence ID" value="NZ_CP013747.1"/>
</dbReference>
<evidence type="ECO:0000313" key="3">
    <source>
        <dbReference type="EMBL" id="ALV42655.1"/>
    </source>
</evidence>
<keyword evidence="1" id="KW-0812">Transmembrane</keyword>
<keyword evidence="1" id="KW-0472">Membrane</keyword>
<dbReference type="Pfam" id="PF13400">
    <property type="entry name" value="Tad"/>
    <property type="match status" value="1"/>
</dbReference>
<dbReference type="KEGG" id="psul:AU252_17085"/>
<feature type="transmembrane region" description="Helical" evidence="1">
    <location>
        <begin position="20"/>
        <end position="44"/>
    </location>
</feature>
<accession>A0A0U3P0J1</accession>
<dbReference type="STRING" id="121292.AU252_17085"/>
<protein>
    <submittedName>
        <fullName evidence="3">Pilus assembly protein TadG</fullName>
    </submittedName>
</protein>
<name>A0A0U3P0J1_9MICC</name>
<evidence type="ECO:0000259" key="2">
    <source>
        <dbReference type="Pfam" id="PF13400"/>
    </source>
</evidence>
<gene>
    <name evidence="3" type="ORF">AU252_17085</name>
</gene>
<dbReference type="AlphaFoldDB" id="A0A0U3P0J1"/>
<sequence>MRRLTPSKPRNDGERGAVSVIVALMLVALLAFGAIAVDVGMLYAERTQLRNGADAAALAIAQKCSRDLNDPDCSTSSSLAADLNNGNATDGLSHIKSTVLHKTNRTVTVTVGAQEAGHSPNEVSLFFARVLGMNTAEVTASSSAQWGTPSKGPAILPLAIAYCRMDLTAGSPSGSVQVLEQAVNDCGGIPGGFGWIGNTGTTCAVTVTAGLADNTGIWFPSDTGASAPTVCTAADFSQMNDQTVLLPLYDLATGEGSAGKYYVKGFAAFHVTGYHFADISWTNGAKVANKTIRGYFVRFVSLSEAFELGDAPGTTIVRLTP</sequence>
<evidence type="ECO:0000256" key="1">
    <source>
        <dbReference type="SAM" id="Phobius"/>
    </source>
</evidence>
<evidence type="ECO:0000313" key="4">
    <source>
        <dbReference type="Proteomes" id="UP000065151"/>
    </source>
</evidence>
<dbReference type="EMBL" id="CP013747">
    <property type="protein sequence ID" value="ALV42655.1"/>
    <property type="molecule type" value="Genomic_DNA"/>
</dbReference>
<feature type="domain" description="Putative Flp pilus-assembly TadG-like N-terminal" evidence="2">
    <location>
        <begin position="16"/>
        <end position="59"/>
    </location>
</feature>
<reference evidence="3 4" key="1">
    <citation type="submission" date="2015-12" db="EMBL/GenBank/DDBJ databases">
        <authorList>
            <person name="Shamseldin A."/>
            <person name="Moawad H."/>
            <person name="Abd El-Rahim W.M."/>
            <person name="Sadowsky M.J."/>
        </authorList>
    </citation>
    <scope>NUCLEOTIDE SEQUENCE [LARGE SCALE GENOMIC DNA]</scope>
    <source>
        <strain evidence="3 4">Ar51</strain>
    </source>
</reference>
<keyword evidence="1" id="KW-1133">Transmembrane helix</keyword>
<dbReference type="InterPro" id="IPR028087">
    <property type="entry name" value="Tad_N"/>
</dbReference>
<organism evidence="3">
    <name type="scientific">Pseudarthrobacter sulfonivorans</name>
    <dbReference type="NCBI Taxonomy" id="121292"/>
    <lineage>
        <taxon>Bacteria</taxon>
        <taxon>Bacillati</taxon>
        <taxon>Actinomycetota</taxon>
        <taxon>Actinomycetes</taxon>
        <taxon>Micrococcales</taxon>
        <taxon>Micrococcaceae</taxon>
        <taxon>Pseudarthrobacter</taxon>
    </lineage>
</organism>
<proteinExistence type="predicted"/>